<dbReference type="GO" id="GO:0006457">
    <property type="term" value="P:protein folding"/>
    <property type="evidence" value="ECO:0007669"/>
    <property type="project" value="InterPro"/>
</dbReference>
<name>A0AAJ5TXH0_9GAMM</name>
<gene>
    <name evidence="4 8" type="primary">grpE</name>
    <name evidence="8" type="ORF">OW720_00940</name>
</gene>
<evidence type="ECO:0000313" key="8">
    <source>
        <dbReference type="EMBL" id="WAI19131.1"/>
    </source>
</evidence>
<keyword evidence="4" id="KW-0963">Cytoplasm</keyword>
<evidence type="ECO:0000256" key="3">
    <source>
        <dbReference type="ARBA" id="ARBA00023186"/>
    </source>
</evidence>
<dbReference type="RefSeq" id="WP_158365588.1">
    <property type="nucleotide sequence ID" value="NZ_CP034882.1"/>
</dbReference>
<evidence type="ECO:0000256" key="1">
    <source>
        <dbReference type="ARBA" id="ARBA00009054"/>
    </source>
</evidence>
<dbReference type="Gene3D" id="3.90.20.20">
    <property type="match status" value="1"/>
</dbReference>
<reference evidence="8" key="1">
    <citation type="submission" date="2022-11" db="EMBL/GenBank/DDBJ databases">
        <title>The whole genome sequencing of pests is an important tool to study the evolution of the plant-insect interaction and insecticide resistance.</title>
        <authorList>
            <person name="Kananovich Y."/>
        </authorList>
    </citation>
    <scope>NUCLEOTIDE SEQUENCE</scope>
    <source>
        <strain evidence="8">BSU_Bre_2018</strain>
    </source>
</reference>
<dbReference type="PRINTS" id="PR00773">
    <property type="entry name" value="GRPEPROTEIN"/>
</dbReference>
<keyword evidence="2 4" id="KW-0346">Stress response</keyword>
<comment type="subunit">
    <text evidence="4">Homodimer.</text>
</comment>
<evidence type="ECO:0000256" key="6">
    <source>
        <dbReference type="RuleBase" id="RU004478"/>
    </source>
</evidence>
<accession>A0AAJ5TXH0</accession>
<dbReference type="HAMAP" id="MF_01151">
    <property type="entry name" value="GrpE"/>
    <property type="match status" value="1"/>
</dbReference>
<dbReference type="SUPFAM" id="SSF51064">
    <property type="entry name" value="Head domain of nucleotide exchange factor GrpE"/>
    <property type="match status" value="1"/>
</dbReference>
<evidence type="ECO:0000256" key="4">
    <source>
        <dbReference type="HAMAP-Rule" id="MF_01151"/>
    </source>
</evidence>
<dbReference type="GO" id="GO:0000774">
    <property type="term" value="F:adenyl-nucleotide exchange factor activity"/>
    <property type="evidence" value="ECO:0007669"/>
    <property type="project" value="InterPro"/>
</dbReference>
<dbReference type="SUPFAM" id="SSF58014">
    <property type="entry name" value="Coiled-coil domain of nucleotide exchange factor GrpE"/>
    <property type="match status" value="1"/>
</dbReference>
<evidence type="ECO:0000256" key="7">
    <source>
        <dbReference type="SAM" id="Coils"/>
    </source>
</evidence>
<keyword evidence="3 4" id="KW-0143">Chaperone</keyword>
<comment type="subcellular location">
    <subcellularLocation>
        <location evidence="4">Cytoplasm</location>
    </subcellularLocation>
</comment>
<dbReference type="GO" id="GO:0005829">
    <property type="term" value="C:cytosol"/>
    <property type="evidence" value="ECO:0007669"/>
    <property type="project" value="TreeGrafter"/>
</dbReference>
<dbReference type="EMBL" id="CP113406">
    <property type="protein sequence ID" value="WAI19131.1"/>
    <property type="molecule type" value="Genomic_DNA"/>
</dbReference>
<comment type="function">
    <text evidence="4 5">Participates actively in the response to hyperosmotic and heat shock by preventing the aggregation of stress-denatured proteins, in association with DnaK and GrpE. It is the nucleotide exchange factor for DnaK and may function as a thermosensor. Unfolded proteins bind initially to DnaJ; upon interaction with the DnaJ-bound protein, DnaK hydrolyzes its bound ATP, resulting in the formation of a stable complex. GrpE releases ADP from DnaK; ATP binding to DnaK triggers the release of the substrate protein, thus completing the reaction cycle. Several rounds of ATP-dependent interactions between DnaJ, DnaK and GrpE are required for fully efficient folding.</text>
</comment>
<dbReference type="GO" id="GO:0042803">
    <property type="term" value="F:protein homodimerization activity"/>
    <property type="evidence" value="ECO:0007669"/>
    <property type="project" value="InterPro"/>
</dbReference>
<dbReference type="InterPro" id="IPR013805">
    <property type="entry name" value="GrpE_CC"/>
</dbReference>
<sequence>MDNKEKKINDKKIEQKEKNIEDTNKKINNLKLQISENKKKINDIELRKLANIENIKKSSEEKKNIIKKIKTEQFLKKIIPMIDSLEDILKISNKFHSKNEPLVEGIQLTLKSLLNILSKLGVKIEGQEKELFNSDIHEAVSIESSTKIPPNHIISVNEKGFTLEKSLLRKAKVIVSKD</sequence>
<dbReference type="Gene3D" id="2.30.22.10">
    <property type="entry name" value="Head domain of nucleotide exchange factor GrpE"/>
    <property type="match status" value="1"/>
</dbReference>
<dbReference type="InterPro" id="IPR000740">
    <property type="entry name" value="GrpE"/>
</dbReference>
<dbReference type="CDD" id="cd00446">
    <property type="entry name" value="GrpE"/>
    <property type="match status" value="1"/>
</dbReference>
<comment type="similarity">
    <text evidence="1 4 6">Belongs to the GrpE family.</text>
</comment>
<dbReference type="PANTHER" id="PTHR21237">
    <property type="entry name" value="GRPE PROTEIN"/>
    <property type="match status" value="1"/>
</dbReference>
<evidence type="ECO:0000313" key="9">
    <source>
        <dbReference type="Proteomes" id="UP001163440"/>
    </source>
</evidence>
<proteinExistence type="inferred from homology"/>
<protein>
    <recommendedName>
        <fullName evidence="4 5">Protein GrpE</fullName>
    </recommendedName>
    <alternativeName>
        <fullName evidence="4">HSP-70 cofactor</fullName>
    </alternativeName>
</protein>
<dbReference type="GO" id="GO:0051087">
    <property type="term" value="F:protein-folding chaperone binding"/>
    <property type="evidence" value="ECO:0007669"/>
    <property type="project" value="InterPro"/>
</dbReference>
<evidence type="ECO:0000256" key="2">
    <source>
        <dbReference type="ARBA" id="ARBA00023016"/>
    </source>
</evidence>
<dbReference type="PROSITE" id="PS01071">
    <property type="entry name" value="GRPE"/>
    <property type="match status" value="1"/>
</dbReference>
<organism evidence="8 9">
    <name type="scientific">Buchnera aphidicola</name>
    <name type="common">Brevicoryne brassicae</name>
    <dbReference type="NCBI Taxonomy" id="911343"/>
    <lineage>
        <taxon>Bacteria</taxon>
        <taxon>Pseudomonadati</taxon>
        <taxon>Pseudomonadota</taxon>
        <taxon>Gammaproteobacteria</taxon>
        <taxon>Enterobacterales</taxon>
        <taxon>Erwiniaceae</taxon>
        <taxon>Buchnera</taxon>
    </lineage>
</organism>
<evidence type="ECO:0000256" key="5">
    <source>
        <dbReference type="RuleBase" id="RU000639"/>
    </source>
</evidence>
<dbReference type="InterPro" id="IPR009012">
    <property type="entry name" value="GrpE_head"/>
</dbReference>
<feature type="coiled-coil region" evidence="7">
    <location>
        <begin position="1"/>
        <end position="72"/>
    </location>
</feature>
<dbReference type="AlphaFoldDB" id="A0AAJ5TXH0"/>
<dbReference type="Pfam" id="PF01025">
    <property type="entry name" value="GrpE"/>
    <property type="match status" value="1"/>
</dbReference>
<dbReference type="Proteomes" id="UP001163440">
    <property type="component" value="Chromosome"/>
</dbReference>
<dbReference type="GO" id="GO:0051082">
    <property type="term" value="F:unfolded protein binding"/>
    <property type="evidence" value="ECO:0007669"/>
    <property type="project" value="TreeGrafter"/>
</dbReference>
<keyword evidence="7" id="KW-0175">Coiled coil</keyword>
<dbReference type="PANTHER" id="PTHR21237:SF23">
    <property type="entry name" value="GRPE PROTEIN HOMOLOG, MITOCHONDRIAL"/>
    <property type="match status" value="1"/>
</dbReference>